<sequence length="1216" mass="130703">MLLILPALALLPLVAFYISLSSSDGGGGPFSIGSLTAWSSWMEQISSPSHSHQPVTSPSVMLIASPDQVGESLPPTVVVEYTTTSSILPLTTSVSPRQGDDKMLFLQPSTFQLQLLRASELLLEIVEVNSGTFGSLPPPPPPLPLSPSPAAQLLIGPPPNHITSPRDSSTNTPASLTEVGPTTPLRVSDTMRNDPVHQSSKQVKPPASTRMSRSEYMQLKGCFFDDPRACPRTNTLDGFLDVFFEFGTITVVFMVVMFCAVRVSAIAKNRSESIGDTIIQHTLAVSTGCSASQQVLDASEPQHDHVSFPPRHLDALSGVDGPSQTDDAPTPGTFTETIITNRAYSPVVSDVSPVALDASAPFPEEALNATFPHVANENLDMDMELLRPPAIQIDHADSLSDTSADDLSVALHNLLQDYRRLKEDIGEVSITPPSASPVSTAPPSPILSDPSSLTFPDWTENQILNPEYLRQHNLGPDGLPPSLSKRSFLEELQQLVKGDCDGMPALTSTRPGSCWVRSRGFGEDGLSRFTFDFTVQIDCQSEDFEASSSKGDSANSSSFSFVFLPPAKRFKREHEDEEDVNCSWASPTGSGRDVEDEYDCSMDLTTVLDDVVINPHTTAPETATSFDSEMVAIPEIRIIADSPPTTPRKLSASYSDLSGFDDEMPMSSTPVKSGTSLDTFRQLCLASIRGTGNTSRSLDTGSPDRPIALCRTRSMGRSTSSLDLARHLPPLTTSCNVSSRAGSVLNVSSSEQASDRSAIEPGTTTSGHHLRISSSSALSDDHSGHIPPTWSFDMEAYLPPPPVSMNDSFYIGSSQSSSSPSSSVASYKPPVLEAISDPVVLVAAEEHGVGTPTVSQSISDPSDLVAVEDRGAAAEDEPMDSDSSFHLADLTELDEEYLLDQTFGEELAGCDDLGFGPLDESETSRPQSPGTVEDENDEQCNPAHSSSQVALDSEAIQELSTEDAVEVEVEDSGCLENSMATCSDESPAKFNLDVSIPSSASIFAPVPRLEDLVPSLCKPFILPPMKWPPPFVLPPWTTDNISSTSSENPSDAEEEKPREFVPSARLPQVDAGPSTPRPNVTFGGTAAGKEETPGYKQWPRVFAQEDTPELSFATSSVASPASALPTPAPRAYARSYEAVGKALSPHRAVTTRSPLREYFIASDSSSRSPLSDVLTPKRDLNNVLQHSGIPRWKWKVLPRDQFNPYRIPRLTGLDHS</sequence>
<protein>
    <submittedName>
        <fullName evidence="3">Uncharacterized protein</fullName>
    </submittedName>
</protein>
<accession>A0A4Y7PTI6</accession>
<dbReference type="EMBL" id="ML170207">
    <property type="protein sequence ID" value="TDL18465.1"/>
    <property type="molecule type" value="Genomic_DNA"/>
</dbReference>
<reference evidence="3 4" key="1">
    <citation type="submission" date="2018-06" db="EMBL/GenBank/DDBJ databases">
        <title>A transcriptomic atlas of mushroom development highlights an independent origin of complex multicellularity.</title>
        <authorList>
            <consortium name="DOE Joint Genome Institute"/>
            <person name="Krizsan K."/>
            <person name="Almasi E."/>
            <person name="Merenyi Z."/>
            <person name="Sahu N."/>
            <person name="Viragh M."/>
            <person name="Koszo T."/>
            <person name="Mondo S."/>
            <person name="Kiss B."/>
            <person name="Balint B."/>
            <person name="Kues U."/>
            <person name="Barry K."/>
            <person name="Hegedus J.C."/>
            <person name="Henrissat B."/>
            <person name="Johnson J."/>
            <person name="Lipzen A."/>
            <person name="Ohm R."/>
            <person name="Nagy I."/>
            <person name="Pangilinan J."/>
            <person name="Yan J."/>
            <person name="Xiong Y."/>
            <person name="Grigoriev I.V."/>
            <person name="Hibbett D.S."/>
            <person name="Nagy L.G."/>
        </authorList>
    </citation>
    <scope>NUCLEOTIDE SEQUENCE [LARGE SCALE GENOMIC DNA]</scope>
    <source>
        <strain evidence="3 4">SZMC22713</strain>
    </source>
</reference>
<evidence type="ECO:0000256" key="1">
    <source>
        <dbReference type="SAM" id="MobiDB-lite"/>
    </source>
</evidence>
<proteinExistence type="predicted"/>
<evidence type="ECO:0000313" key="4">
    <source>
        <dbReference type="Proteomes" id="UP000294933"/>
    </source>
</evidence>
<keyword evidence="4" id="KW-1185">Reference proteome</keyword>
<feature type="region of interest" description="Disordered" evidence="1">
    <location>
        <begin position="1038"/>
        <end position="1079"/>
    </location>
</feature>
<name>A0A4Y7PTI6_9AGAM</name>
<dbReference type="VEuPathDB" id="FungiDB:BD410DRAFT_900792"/>
<feature type="region of interest" description="Disordered" evidence="1">
    <location>
        <begin position="746"/>
        <end position="782"/>
    </location>
</feature>
<feature type="compositionally biased region" description="Pro residues" evidence="1">
    <location>
        <begin position="137"/>
        <end position="147"/>
    </location>
</feature>
<feature type="region of interest" description="Disordered" evidence="1">
    <location>
        <begin position="137"/>
        <end position="211"/>
    </location>
</feature>
<feature type="region of interest" description="Disordered" evidence="1">
    <location>
        <begin position="909"/>
        <end position="950"/>
    </location>
</feature>
<feature type="compositionally biased region" description="Polar residues" evidence="1">
    <location>
        <begin position="1038"/>
        <end position="1049"/>
    </location>
</feature>
<feature type="chain" id="PRO_5021501713" evidence="2">
    <location>
        <begin position="24"/>
        <end position="1216"/>
    </location>
</feature>
<evidence type="ECO:0000313" key="3">
    <source>
        <dbReference type="EMBL" id="TDL18465.1"/>
    </source>
</evidence>
<dbReference type="AlphaFoldDB" id="A0A4Y7PTI6"/>
<keyword evidence="2" id="KW-0732">Signal</keyword>
<gene>
    <name evidence="3" type="ORF">BD410DRAFT_900792</name>
</gene>
<organism evidence="3 4">
    <name type="scientific">Rickenella mellea</name>
    <dbReference type="NCBI Taxonomy" id="50990"/>
    <lineage>
        <taxon>Eukaryota</taxon>
        <taxon>Fungi</taxon>
        <taxon>Dikarya</taxon>
        <taxon>Basidiomycota</taxon>
        <taxon>Agaricomycotina</taxon>
        <taxon>Agaricomycetes</taxon>
        <taxon>Hymenochaetales</taxon>
        <taxon>Rickenellaceae</taxon>
        <taxon>Rickenella</taxon>
    </lineage>
</organism>
<dbReference type="Proteomes" id="UP000294933">
    <property type="component" value="Unassembled WGS sequence"/>
</dbReference>
<feature type="signal peptide" evidence="2">
    <location>
        <begin position="1"/>
        <end position="23"/>
    </location>
</feature>
<feature type="compositionally biased region" description="Polar residues" evidence="1">
    <location>
        <begin position="161"/>
        <end position="175"/>
    </location>
</feature>
<evidence type="ECO:0000256" key="2">
    <source>
        <dbReference type="SAM" id="SignalP"/>
    </source>
</evidence>